<reference evidence="2" key="1">
    <citation type="submission" date="2021-12" db="EMBL/GenBank/DDBJ databases">
        <title>Alicyclobacillaceae gen. nov., sp. nov., isolated from chalcocite enrichment system.</title>
        <authorList>
            <person name="Jiang Z."/>
        </authorList>
    </citation>
    <scope>NUCLEOTIDE SEQUENCE</scope>
    <source>
        <strain evidence="2">MYW30-H2</strain>
    </source>
</reference>
<evidence type="ECO:0000313" key="3">
    <source>
        <dbReference type="Proteomes" id="UP000830167"/>
    </source>
</evidence>
<evidence type="ECO:0000256" key="1">
    <source>
        <dbReference type="SAM" id="MobiDB-lite"/>
    </source>
</evidence>
<feature type="compositionally biased region" description="Low complexity" evidence="1">
    <location>
        <begin position="42"/>
        <end position="54"/>
    </location>
</feature>
<name>A0ABY4CT75_9BACL</name>
<dbReference type="RefSeq" id="WP_347437771.1">
    <property type="nucleotide sequence ID" value="NZ_CP089291.1"/>
</dbReference>
<protein>
    <submittedName>
        <fullName evidence="2">Uncharacterized protein</fullName>
    </submittedName>
</protein>
<feature type="region of interest" description="Disordered" evidence="1">
    <location>
        <begin position="42"/>
        <end position="120"/>
    </location>
</feature>
<dbReference type="Proteomes" id="UP000830167">
    <property type="component" value="Chromosome"/>
</dbReference>
<dbReference type="EMBL" id="CP089291">
    <property type="protein sequence ID" value="UOF91080.1"/>
    <property type="molecule type" value="Genomic_DNA"/>
</dbReference>
<gene>
    <name evidence="2" type="ORF">LSG31_02120</name>
</gene>
<proteinExistence type="predicted"/>
<accession>A0ABY4CT75</accession>
<evidence type="ECO:0000313" key="2">
    <source>
        <dbReference type="EMBL" id="UOF91080.1"/>
    </source>
</evidence>
<organism evidence="2 3">
    <name type="scientific">Fodinisporobacter ferrooxydans</name>
    <dbReference type="NCBI Taxonomy" id="2901836"/>
    <lineage>
        <taxon>Bacteria</taxon>
        <taxon>Bacillati</taxon>
        <taxon>Bacillota</taxon>
        <taxon>Bacilli</taxon>
        <taxon>Bacillales</taxon>
        <taxon>Alicyclobacillaceae</taxon>
        <taxon>Fodinisporobacter</taxon>
    </lineage>
</organism>
<feature type="compositionally biased region" description="Polar residues" evidence="1">
    <location>
        <begin position="111"/>
        <end position="120"/>
    </location>
</feature>
<sequence length="120" mass="11992">MKKLTSGIIALSVVVGGVAGIVGLSPAFASTSAAPMAVVTAPAPTSTATAATVTKASQDTEKPGVEKKDSAKDTGPNIQQQVGNQTGPDTKGAPEKDGTEKKGAEKDTGPDVQQQGNFQQ</sequence>
<feature type="compositionally biased region" description="Polar residues" evidence="1">
    <location>
        <begin position="76"/>
        <end position="88"/>
    </location>
</feature>
<feature type="compositionally biased region" description="Basic and acidic residues" evidence="1">
    <location>
        <begin position="58"/>
        <end position="72"/>
    </location>
</feature>
<feature type="compositionally biased region" description="Basic and acidic residues" evidence="1">
    <location>
        <begin position="92"/>
        <end position="109"/>
    </location>
</feature>
<keyword evidence="3" id="KW-1185">Reference proteome</keyword>